<feature type="transmembrane region" description="Helical" evidence="1">
    <location>
        <begin position="88"/>
        <end position="107"/>
    </location>
</feature>
<dbReference type="EMBL" id="FRFD01000010">
    <property type="protein sequence ID" value="SHO51970.1"/>
    <property type="molecule type" value="Genomic_DNA"/>
</dbReference>
<accession>A0A1M7YH75</accession>
<protein>
    <submittedName>
        <fullName evidence="2">Uncharacterized protein</fullName>
    </submittedName>
</protein>
<evidence type="ECO:0000313" key="3">
    <source>
        <dbReference type="Proteomes" id="UP000184612"/>
    </source>
</evidence>
<keyword evidence="1" id="KW-0812">Transmembrane</keyword>
<feature type="transmembrane region" description="Helical" evidence="1">
    <location>
        <begin position="119"/>
        <end position="142"/>
    </location>
</feature>
<feature type="transmembrane region" description="Helical" evidence="1">
    <location>
        <begin position="12"/>
        <end position="34"/>
    </location>
</feature>
<reference evidence="2 3" key="1">
    <citation type="submission" date="2016-12" db="EMBL/GenBank/DDBJ databases">
        <authorList>
            <person name="Song W.-J."/>
            <person name="Kurnit D.M."/>
        </authorList>
    </citation>
    <scope>NUCLEOTIDE SEQUENCE [LARGE SCALE GENOMIC DNA]</scope>
    <source>
        <strain evidence="2 3">DSM 12503</strain>
    </source>
</reference>
<dbReference type="OrthoDB" id="2040437at2"/>
<evidence type="ECO:0000256" key="1">
    <source>
        <dbReference type="SAM" id="Phobius"/>
    </source>
</evidence>
<feature type="transmembrane region" description="Helical" evidence="1">
    <location>
        <begin position="260"/>
        <end position="279"/>
    </location>
</feature>
<evidence type="ECO:0000313" key="2">
    <source>
        <dbReference type="EMBL" id="SHO51970.1"/>
    </source>
</evidence>
<dbReference type="RefSeq" id="WP_073590079.1">
    <property type="nucleotide sequence ID" value="NZ_FRFD01000010.1"/>
</dbReference>
<proteinExistence type="predicted"/>
<keyword evidence="3" id="KW-1185">Reference proteome</keyword>
<keyword evidence="1" id="KW-1133">Transmembrane helix</keyword>
<dbReference type="Proteomes" id="UP000184612">
    <property type="component" value="Unassembled WGS sequence"/>
</dbReference>
<feature type="transmembrane region" description="Helical" evidence="1">
    <location>
        <begin position="162"/>
        <end position="186"/>
    </location>
</feature>
<name>A0A1M7YH75_9FIRM</name>
<organism evidence="2 3">
    <name type="scientific">Anaerocolumna xylanovorans DSM 12503</name>
    <dbReference type="NCBI Taxonomy" id="1121345"/>
    <lineage>
        <taxon>Bacteria</taxon>
        <taxon>Bacillati</taxon>
        <taxon>Bacillota</taxon>
        <taxon>Clostridia</taxon>
        <taxon>Lachnospirales</taxon>
        <taxon>Lachnospiraceae</taxon>
        <taxon>Anaerocolumna</taxon>
    </lineage>
</organism>
<gene>
    <name evidence="2" type="ORF">SAMN02745217_03429</name>
</gene>
<dbReference type="AlphaFoldDB" id="A0A1M7YH75"/>
<keyword evidence="1" id="KW-0472">Membrane</keyword>
<feature type="transmembrane region" description="Helical" evidence="1">
    <location>
        <begin position="46"/>
        <end position="68"/>
    </location>
</feature>
<sequence length="402" mass="45427">MNTGKSNVKTIMHYASSLLVILTIILSIVIFSMLPSYSMDSTKVTLIVVTASSYLMFSLCFMIIGVFFPKYEKTVSSKAGRNLFIMKLIAGVSAIYGGNVLHGIHNITQETPKSIKRHWSALGIFITGIFLAFADFFTAVAITEPDTLNIGYILRSLISYPYGQVLAAQFTLWCLVFITTSVWYYIDTKDNIQVPHDVHTMQRETSLKSHQVQCSSCSTVFQYELYEGMCPECGVYNRLSENTYYRDNPYKRKKTALELFRAYGTVILVFASIITITIVKNHIDTNGGLTFIQQKKADISEKDTVSNSFTPEEVAALLNDIKAEDGYETIYHKELYTDGLMDEDGEKYNEVMILVASDRDEKVSWYKYNKYLKTSENHKAGEIVLYMAAESDSLTKADVISE</sequence>